<gene>
    <name evidence="2" type="ORF">K490DRAFT_56175</name>
</gene>
<dbReference type="Proteomes" id="UP000799776">
    <property type="component" value="Unassembled WGS sequence"/>
</dbReference>
<dbReference type="PANTHER" id="PTHR40642:SF1">
    <property type="entry name" value="YALI0F31295P"/>
    <property type="match status" value="1"/>
</dbReference>
<dbReference type="OrthoDB" id="5422320at2759"/>
<dbReference type="AlphaFoldDB" id="A0A9P4HWL0"/>
<feature type="compositionally biased region" description="Polar residues" evidence="1">
    <location>
        <begin position="136"/>
        <end position="146"/>
    </location>
</feature>
<dbReference type="EMBL" id="ML978717">
    <property type="protein sequence ID" value="KAF2088162.1"/>
    <property type="molecule type" value="Genomic_DNA"/>
</dbReference>
<feature type="compositionally biased region" description="Low complexity" evidence="1">
    <location>
        <begin position="116"/>
        <end position="135"/>
    </location>
</feature>
<organism evidence="2 3">
    <name type="scientific">Saccharata proteae CBS 121410</name>
    <dbReference type="NCBI Taxonomy" id="1314787"/>
    <lineage>
        <taxon>Eukaryota</taxon>
        <taxon>Fungi</taxon>
        <taxon>Dikarya</taxon>
        <taxon>Ascomycota</taxon>
        <taxon>Pezizomycotina</taxon>
        <taxon>Dothideomycetes</taxon>
        <taxon>Dothideomycetes incertae sedis</taxon>
        <taxon>Botryosphaeriales</taxon>
        <taxon>Saccharataceae</taxon>
        <taxon>Saccharata</taxon>
    </lineage>
</organism>
<name>A0A9P4HWL0_9PEZI</name>
<feature type="compositionally biased region" description="Basic and acidic residues" evidence="1">
    <location>
        <begin position="232"/>
        <end position="242"/>
    </location>
</feature>
<evidence type="ECO:0000313" key="2">
    <source>
        <dbReference type="EMBL" id="KAF2088162.1"/>
    </source>
</evidence>
<sequence length="242" mass="26965">MNVPTVTEEDLRAFHAKHFPGAPPPTSFFSASVPSFSTQDLGSYDTQDCGWEEEYEEDDGLGYYPDGVKRTLTDEQIAIFRHSEIQALLREKRLREEDESPPPVTPAVETIEVEATAASKAASTSGKTTSVGSVSRAGSTPSAPDNQNRKRKSKDADRNDTKLQSHHSPRTWVSPKSNLRRIFPKCVKDDEVTRPFRLEYDPYDTNNSPSGGKKYSVHTSRTSEKGSGLASRCRDHLSQCRR</sequence>
<keyword evidence="3" id="KW-1185">Reference proteome</keyword>
<evidence type="ECO:0000256" key="1">
    <source>
        <dbReference type="SAM" id="MobiDB-lite"/>
    </source>
</evidence>
<feature type="compositionally biased region" description="Basic and acidic residues" evidence="1">
    <location>
        <begin position="154"/>
        <end position="163"/>
    </location>
</feature>
<accession>A0A9P4HWL0</accession>
<proteinExistence type="predicted"/>
<dbReference type="PANTHER" id="PTHR40642">
    <property type="entry name" value="YALI0F31295P"/>
    <property type="match status" value="1"/>
</dbReference>
<feature type="region of interest" description="Disordered" evidence="1">
    <location>
        <begin position="116"/>
        <end position="179"/>
    </location>
</feature>
<dbReference type="InterPro" id="IPR024526">
    <property type="entry name" value="DUF3807"/>
</dbReference>
<feature type="region of interest" description="Disordered" evidence="1">
    <location>
        <begin position="194"/>
        <end position="242"/>
    </location>
</feature>
<protein>
    <submittedName>
        <fullName evidence="2">Uncharacterized protein</fullName>
    </submittedName>
</protein>
<reference evidence="2" key="1">
    <citation type="journal article" date="2020" name="Stud. Mycol.">
        <title>101 Dothideomycetes genomes: a test case for predicting lifestyles and emergence of pathogens.</title>
        <authorList>
            <person name="Haridas S."/>
            <person name="Albert R."/>
            <person name="Binder M."/>
            <person name="Bloem J."/>
            <person name="Labutti K."/>
            <person name="Salamov A."/>
            <person name="Andreopoulos B."/>
            <person name="Baker S."/>
            <person name="Barry K."/>
            <person name="Bills G."/>
            <person name="Bluhm B."/>
            <person name="Cannon C."/>
            <person name="Castanera R."/>
            <person name="Culley D."/>
            <person name="Daum C."/>
            <person name="Ezra D."/>
            <person name="Gonzalez J."/>
            <person name="Henrissat B."/>
            <person name="Kuo A."/>
            <person name="Liang C."/>
            <person name="Lipzen A."/>
            <person name="Lutzoni F."/>
            <person name="Magnuson J."/>
            <person name="Mondo S."/>
            <person name="Nolan M."/>
            <person name="Ohm R."/>
            <person name="Pangilinan J."/>
            <person name="Park H.-J."/>
            <person name="Ramirez L."/>
            <person name="Alfaro M."/>
            <person name="Sun H."/>
            <person name="Tritt A."/>
            <person name="Yoshinaga Y."/>
            <person name="Zwiers L.-H."/>
            <person name="Turgeon B."/>
            <person name="Goodwin S."/>
            <person name="Spatafora J."/>
            <person name="Crous P."/>
            <person name="Grigoriev I."/>
        </authorList>
    </citation>
    <scope>NUCLEOTIDE SEQUENCE</scope>
    <source>
        <strain evidence="2">CBS 121410</strain>
    </source>
</reference>
<evidence type="ECO:0000313" key="3">
    <source>
        <dbReference type="Proteomes" id="UP000799776"/>
    </source>
</evidence>
<dbReference type="Pfam" id="PF12720">
    <property type="entry name" value="DUF3807"/>
    <property type="match status" value="1"/>
</dbReference>
<comment type="caution">
    <text evidence="2">The sequence shown here is derived from an EMBL/GenBank/DDBJ whole genome shotgun (WGS) entry which is preliminary data.</text>
</comment>